<accession>A0ABW5B345</accession>
<organism evidence="1 2">
    <name type="scientific">Shivajiella indica</name>
    <dbReference type="NCBI Taxonomy" id="872115"/>
    <lineage>
        <taxon>Bacteria</taxon>
        <taxon>Pseudomonadati</taxon>
        <taxon>Bacteroidota</taxon>
        <taxon>Cytophagia</taxon>
        <taxon>Cytophagales</taxon>
        <taxon>Cyclobacteriaceae</taxon>
        <taxon>Shivajiella</taxon>
    </lineage>
</organism>
<comment type="caution">
    <text evidence="1">The sequence shown here is derived from an EMBL/GenBank/DDBJ whole genome shotgun (WGS) entry which is preliminary data.</text>
</comment>
<keyword evidence="2" id="KW-1185">Reference proteome</keyword>
<evidence type="ECO:0000313" key="2">
    <source>
        <dbReference type="Proteomes" id="UP001597414"/>
    </source>
</evidence>
<protein>
    <submittedName>
        <fullName evidence="1">DUF4270 family protein</fullName>
    </submittedName>
</protein>
<proteinExistence type="predicted"/>
<dbReference type="RefSeq" id="WP_380799518.1">
    <property type="nucleotide sequence ID" value="NZ_JBHUIV010000002.1"/>
</dbReference>
<sequence>MRLTAKKTNNFLKVTTTSILTSPAKLASGLFIIFHLISSCADPSNIGLALDPNNNQIGVVYQEIPLSLTVVKQDSLLTTNPDNLVFGSDVSDFFGKTEGIAYSRLLFNRDVPRPLANAVLDSVRFNFNVRAVNADDISTPKSILVHRLNEQIQDINYYNFSSLEYEGDPIFKASFDFSERQDTLVNFNLSDNEFAKLLFEEIKDGTVFSDIFTFREYLPGLVFKGDEQEDGSITVRPGNNTGFVFFYRNEGDTVSRTYPIATGINTNIARHFNQVINDPTGTPTEAITEPFVAYDLGGRAGSKNNTGLLVKLDMSPLGAFLDTLQNVTFNQVILELGPLEKNVVTNRPPQFHQMLFTNETNRVILRNDGRVMAVQPDGRPQVDPATGEPIYTDSPSLLAHDRERNIYRQSITSHVNAIYRKNIERRDFLLYPLVGGVDEYRQSMRDFVMDSQSPVLKIYYSRTRAF</sequence>
<name>A0ABW5B345_9BACT</name>
<reference evidence="2" key="1">
    <citation type="journal article" date="2019" name="Int. J. Syst. Evol. Microbiol.">
        <title>The Global Catalogue of Microorganisms (GCM) 10K type strain sequencing project: providing services to taxonomists for standard genome sequencing and annotation.</title>
        <authorList>
            <consortium name="The Broad Institute Genomics Platform"/>
            <consortium name="The Broad Institute Genome Sequencing Center for Infectious Disease"/>
            <person name="Wu L."/>
            <person name="Ma J."/>
        </authorList>
    </citation>
    <scope>NUCLEOTIDE SEQUENCE [LARGE SCALE GENOMIC DNA]</scope>
    <source>
        <strain evidence="2">KCTC 19812</strain>
    </source>
</reference>
<evidence type="ECO:0000313" key="1">
    <source>
        <dbReference type="EMBL" id="MFD2199995.1"/>
    </source>
</evidence>
<dbReference type="EMBL" id="JBHUIV010000002">
    <property type="protein sequence ID" value="MFD2199995.1"/>
    <property type="molecule type" value="Genomic_DNA"/>
</dbReference>
<gene>
    <name evidence="1" type="ORF">ACFSKV_00350</name>
</gene>
<dbReference type="Proteomes" id="UP001597414">
    <property type="component" value="Unassembled WGS sequence"/>
</dbReference>